<protein>
    <submittedName>
        <fullName evidence="1">Uncharacterized protein</fullName>
    </submittedName>
</protein>
<evidence type="ECO:0000313" key="2">
    <source>
        <dbReference type="Proteomes" id="UP001519460"/>
    </source>
</evidence>
<organism evidence="1 2">
    <name type="scientific">Batillaria attramentaria</name>
    <dbReference type="NCBI Taxonomy" id="370345"/>
    <lineage>
        <taxon>Eukaryota</taxon>
        <taxon>Metazoa</taxon>
        <taxon>Spiralia</taxon>
        <taxon>Lophotrochozoa</taxon>
        <taxon>Mollusca</taxon>
        <taxon>Gastropoda</taxon>
        <taxon>Caenogastropoda</taxon>
        <taxon>Sorbeoconcha</taxon>
        <taxon>Cerithioidea</taxon>
        <taxon>Batillariidae</taxon>
        <taxon>Batillaria</taxon>
    </lineage>
</organism>
<name>A0ABD0LWI3_9CAEN</name>
<dbReference type="Proteomes" id="UP001519460">
    <property type="component" value="Unassembled WGS sequence"/>
</dbReference>
<gene>
    <name evidence="1" type="ORF">BaRGS_00005005</name>
</gene>
<comment type="caution">
    <text evidence="1">The sequence shown here is derived from an EMBL/GenBank/DDBJ whole genome shotgun (WGS) entry which is preliminary data.</text>
</comment>
<sequence>MDKLCTHPVLLVCEARPTKLRYHSLVTGRAGEGLINYFQRTLAPLSPDPEGWAVTAALYVDTGHGHRSAQTRGH</sequence>
<dbReference type="AlphaFoldDB" id="A0ABD0LWI3"/>
<accession>A0ABD0LWI3</accession>
<evidence type="ECO:0000313" key="1">
    <source>
        <dbReference type="EMBL" id="KAK7503882.1"/>
    </source>
</evidence>
<keyword evidence="2" id="KW-1185">Reference proteome</keyword>
<feature type="non-terminal residue" evidence="1">
    <location>
        <position position="74"/>
    </location>
</feature>
<reference evidence="1 2" key="1">
    <citation type="journal article" date="2023" name="Sci. Data">
        <title>Genome assembly of the Korean intertidal mud-creeper Batillaria attramentaria.</title>
        <authorList>
            <person name="Patra A.K."/>
            <person name="Ho P.T."/>
            <person name="Jun S."/>
            <person name="Lee S.J."/>
            <person name="Kim Y."/>
            <person name="Won Y.J."/>
        </authorList>
    </citation>
    <scope>NUCLEOTIDE SEQUENCE [LARGE SCALE GENOMIC DNA]</scope>
    <source>
        <strain evidence="1">Wonlab-2016</strain>
    </source>
</reference>
<proteinExistence type="predicted"/>
<dbReference type="EMBL" id="JACVVK020000018">
    <property type="protein sequence ID" value="KAK7503882.1"/>
    <property type="molecule type" value="Genomic_DNA"/>
</dbReference>